<dbReference type="OrthoDB" id="2351791at2759"/>
<evidence type="ECO:0000256" key="3">
    <source>
        <dbReference type="ARBA" id="ARBA00022989"/>
    </source>
</evidence>
<dbReference type="AlphaFoldDB" id="V9DN20"/>
<feature type="transmembrane region" description="Helical" evidence="6">
    <location>
        <begin position="108"/>
        <end position="125"/>
    </location>
</feature>
<protein>
    <recommendedName>
        <fullName evidence="7">Major facilitator superfamily (MFS) profile domain-containing protein</fullName>
    </recommendedName>
</protein>
<dbReference type="Pfam" id="PF07690">
    <property type="entry name" value="MFS_1"/>
    <property type="match status" value="1"/>
</dbReference>
<evidence type="ECO:0000256" key="1">
    <source>
        <dbReference type="ARBA" id="ARBA00004141"/>
    </source>
</evidence>
<feature type="transmembrane region" description="Helical" evidence="6">
    <location>
        <begin position="263"/>
        <end position="285"/>
    </location>
</feature>
<dbReference type="GO" id="GO:0005886">
    <property type="term" value="C:plasma membrane"/>
    <property type="evidence" value="ECO:0007669"/>
    <property type="project" value="TreeGrafter"/>
</dbReference>
<feature type="compositionally biased region" description="Polar residues" evidence="5">
    <location>
        <begin position="24"/>
        <end position="38"/>
    </location>
</feature>
<dbReference type="EMBL" id="KB822697">
    <property type="protein sequence ID" value="ETI28304.1"/>
    <property type="molecule type" value="Genomic_DNA"/>
</dbReference>
<feature type="transmembrane region" description="Helical" evidence="6">
    <location>
        <begin position="369"/>
        <end position="390"/>
    </location>
</feature>
<dbReference type="Proteomes" id="UP000030678">
    <property type="component" value="Unassembled WGS sequence"/>
</dbReference>
<feature type="region of interest" description="Disordered" evidence="5">
    <location>
        <begin position="1"/>
        <end position="58"/>
    </location>
</feature>
<evidence type="ECO:0000256" key="6">
    <source>
        <dbReference type="SAM" id="Phobius"/>
    </source>
</evidence>
<feature type="region of interest" description="Disordered" evidence="5">
    <location>
        <begin position="563"/>
        <end position="604"/>
    </location>
</feature>
<dbReference type="InterPro" id="IPR020846">
    <property type="entry name" value="MFS_dom"/>
</dbReference>
<sequence length="604" mass="65264">MPSVTTETASGSAPTYEKVDPRTMFTTTSPNARTSSASLRHEVVPSDRAEPHDNPTGNPEAWTAGRAEILAIVSLAIISLVVALDSTILVPVLPVLAIKLNGSAIETFWAGTSYLLASATLQPLTGAMSDIFGRRCLLLINIGLFALGSLLACLAHDFRLLLCGRTIQGVGGGGIIVLNLIICTDIIPLRQRPRFTSYVQISWGIGTLFGPLIGAAFAERVTWRWIFYINFPICGIGAFLIAYSIRFTDRQISFAQKWSEVDWIGGIFFLASITSTLLALTWGGVQFPWDSWQTLLPLLLGLVGLLGTTLWEIKGARRPFLRISLFSSISSIAIYTCAIFQGVVLYGLLYFVSFYFLSVRGFSNIETGVALLPLSCALMPASILVGIAMTRLGRFRWALWSGWSLSTLGVGLLILFDTSSPPTYGWVLVLVVNGIGQGLLLNSLNLATNAISSTIDVAYSSTMYAFFRGTGLCIGVAVGGSTFQNRLTTVLRASGLPTAIAQNAEAYIATLHSMPKDDPFRKSVISAYAQAFHTVFIVLTAFSAASLVVTVVGVRHHTMDKSIETQHKLQRREATRATDKPSGSSHLPERVEGEAGTSRMSTLE</sequence>
<keyword evidence="2 6" id="KW-0812">Transmembrane</keyword>
<dbReference type="RefSeq" id="XP_008722378.1">
    <property type="nucleotide sequence ID" value="XM_008724156.1"/>
</dbReference>
<organism evidence="8 9">
    <name type="scientific">Cladophialophora carrionii CBS 160.54</name>
    <dbReference type="NCBI Taxonomy" id="1279043"/>
    <lineage>
        <taxon>Eukaryota</taxon>
        <taxon>Fungi</taxon>
        <taxon>Dikarya</taxon>
        <taxon>Ascomycota</taxon>
        <taxon>Pezizomycotina</taxon>
        <taxon>Eurotiomycetes</taxon>
        <taxon>Chaetothyriomycetidae</taxon>
        <taxon>Chaetothyriales</taxon>
        <taxon>Herpotrichiellaceae</taxon>
        <taxon>Cladophialophora</taxon>
    </lineage>
</organism>
<dbReference type="PROSITE" id="PS50850">
    <property type="entry name" value="MFS"/>
    <property type="match status" value="1"/>
</dbReference>
<proteinExistence type="predicted"/>
<keyword evidence="4 6" id="KW-0472">Membrane</keyword>
<evidence type="ECO:0000313" key="8">
    <source>
        <dbReference type="EMBL" id="ETI28304.1"/>
    </source>
</evidence>
<dbReference type="Gene3D" id="1.20.1720.10">
    <property type="entry name" value="Multidrug resistance protein D"/>
    <property type="match status" value="1"/>
</dbReference>
<dbReference type="InterPro" id="IPR036259">
    <property type="entry name" value="MFS_trans_sf"/>
</dbReference>
<gene>
    <name evidence="8" type="ORF">G647_00753</name>
</gene>
<feature type="compositionally biased region" description="Basic and acidic residues" evidence="5">
    <location>
        <begin position="563"/>
        <end position="579"/>
    </location>
</feature>
<feature type="transmembrane region" description="Helical" evidence="6">
    <location>
        <begin position="69"/>
        <end position="96"/>
    </location>
</feature>
<comment type="subcellular location">
    <subcellularLocation>
        <location evidence="1">Membrane</location>
        <topology evidence="1">Multi-pass membrane protein</topology>
    </subcellularLocation>
</comment>
<dbReference type="GO" id="GO:0022857">
    <property type="term" value="F:transmembrane transporter activity"/>
    <property type="evidence" value="ECO:0007669"/>
    <property type="project" value="InterPro"/>
</dbReference>
<feature type="compositionally biased region" description="Polar residues" evidence="5">
    <location>
        <begin position="1"/>
        <end position="13"/>
    </location>
</feature>
<feature type="transmembrane region" description="Helical" evidence="6">
    <location>
        <begin position="137"/>
        <end position="158"/>
    </location>
</feature>
<dbReference type="InterPro" id="IPR011701">
    <property type="entry name" value="MFS"/>
</dbReference>
<dbReference type="SUPFAM" id="SSF103473">
    <property type="entry name" value="MFS general substrate transporter"/>
    <property type="match status" value="1"/>
</dbReference>
<feature type="transmembrane region" description="Helical" evidence="6">
    <location>
        <begin position="332"/>
        <end position="357"/>
    </location>
</feature>
<feature type="transmembrane region" description="Helical" evidence="6">
    <location>
        <begin position="397"/>
        <end position="417"/>
    </location>
</feature>
<dbReference type="GeneID" id="19979246"/>
<dbReference type="PANTHER" id="PTHR23501">
    <property type="entry name" value="MAJOR FACILITATOR SUPERFAMILY"/>
    <property type="match status" value="1"/>
</dbReference>
<dbReference type="VEuPathDB" id="FungiDB:G647_00753"/>
<accession>V9DN20</accession>
<feature type="domain" description="Major facilitator superfamily (MFS) profile" evidence="7">
    <location>
        <begin position="71"/>
        <end position="558"/>
    </location>
</feature>
<evidence type="ECO:0000256" key="4">
    <source>
        <dbReference type="ARBA" id="ARBA00023136"/>
    </source>
</evidence>
<reference evidence="8 9" key="1">
    <citation type="submission" date="2013-03" db="EMBL/GenBank/DDBJ databases">
        <title>The Genome Sequence of Cladophialophora carrionii CBS 160.54.</title>
        <authorList>
            <consortium name="The Broad Institute Genomics Platform"/>
            <person name="Cuomo C."/>
            <person name="de Hoog S."/>
            <person name="Gorbushina A."/>
            <person name="Walker B."/>
            <person name="Young S.K."/>
            <person name="Zeng Q."/>
            <person name="Gargeya S."/>
            <person name="Fitzgerald M."/>
            <person name="Haas B."/>
            <person name="Abouelleil A."/>
            <person name="Allen A.W."/>
            <person name="Alvarado L."/>
            <person name="Arachchi H.M."/>
            <person name="Berlin A.M."/>
            <person name="Chapman S.B."/>
            <person name="Gainer-Dewar J."/>
            <person name="Goldberg J."/>
            <person name="Griggs A."/>
            <person name="Gujja S."/>
            <person name="Hansen M."/>
            <person name="Howarth C."/>
            <person name="Imamovic A."/>
            <person name="Ireland A."/>
            <person name="Larimer J."/>
            <person name="McCowan C."/>
            <person name="Murphy C."/>
            <person name="Pearson M."/>
            <person name="Poon T.W."/>
            <person name="Priest M."/>
            <person name="Roberts A."/>
            <person name="Saif S."/>
            <person name="Shea T."/>
            <person name="Sisk P."/>
            <person name="Sykes S."/>
            <person name="Wortman J."/>
            <person name="Nusbaum C."/>
            <person name="Birren B."/>
        </authorList>
    </citation>
    <scope>NUCLEOTIDE SEQUENCE [LARGE SCALE GENOMIC DNA]</scope>
    <source>
        <strain evidence="8 9">CBS 160.54</strain>
    </source>
</reference>
<keyword evidence="3 6" id="KW-1133">Transmembrane helix</keyword>
<feature type="transmembrane region" description="Helical" evidence="6">
    <location>
        <begin position="170"/>
        <end position="189"/>
    </location>
</feature>
<feature type="transmembrane region" description="Helical" evidence="6">
    <location>
        <begin position="531"/>
        <end position="554"/>
    </location>
</feature>
<feature type="transmembrane region" description="Helical" evidence="6">
    <location>
        <begin position="201"/>
        <end position="219"/>
    </location>
</feature>
<dbReference type="Gene3D" id="1.20.1250.20">
    <property type="entry name" value="MFS general substrate transporter like domains"/>
    <property type="match status" value="1"/>
</dbReference>
<evidence type="ECO:0000313" key="9">
    <source>
        <dbReference type="Proteomes" id="UP000030678"/>
    </source>
</evidence>
<name>V9DN20_9EURO</name>
<feature type="transmembrane region" description="Helical" evidence="6">
    <location>
        <begin position="423"/>
        <end position="444"/>
    </location>
</feature>
<dbReference type="HOGENOM" id="CLU_000960_22_0_1"/>
<feature type="transmembrane region" description="Helical" evidence="6">
    <location>
        <begin position="465"/>
        <end position="483"/>
    </location>
</feature>
<evidence type="ECO:0000259" key="7">
    <source>
        <dbReference type="PROSITE" id="PS50850"/>
    </source>
</evidence>
<feature type="transmembrane region" description="Helical" evidence="6">
    <location>
        <begin position="291"/>
        <end position="311"/>
    </location>
</feature>
<dbReference type="PANTHER" id="PTHR23501:SF94">
    <property type="entry name" value="MAJOR FACILITATOR SUPERFAMILY (MFS) PROFILE DOMAIN-CONTAINING PROTEIN"/>
    <property type="match status" value="1"/>
</dbReference>
<evidence type="ECO:0000256" key="2">
    <source>
        <dbReference type="ARBA" id="ARBA00022692"/>
    </source>
</evidence>
<feature type="transmembrane region" description="Helical" evidence="6">
    <location>
        <begin position="225"/>
        <end position="243"/>
    </location>
</feature>
<evidence type="ECO:0000256" key="5">
    <source>
        <dbReference type="SAM" id="MobiDB-lite"/>
    </source>
</evidence>
<feature type="compositionally biased region" description="Basic and acidic residues" evidence="5">
    <location>
        <begin position="39"/>
        <end position="53"/>
    </location>
</feature>